<evidence type="ECO:0000313" key="1">
    <source>
        <dbReference type="EMBL" id="GAA2638388.1"/>
    </source>
</evidence>
<proteinExistence type="predicted"/>
<comment type="caution">
    <text evidence="1">The sequence shown here is derived from an EMBL/GenBank/DDBJ whole genome shotgun (WGS) entry which is preliminary data.</text>
</comment>
<dbReference type="RefSeq" id="WP_344391332.1">
    <property type="nucleotide sequence ID" value="NZ_BAAASJ010000035.1"/>
</dbReference>
<evidence type="ECO:0000313" key="2">
    <source>
        <dbReference type="Proteomes" id="UP001500151"/>
    </source>
</evidence>
<dbReference type="Proteomes" id="UP001500151">
    <property type="component" value="Unassembled WGS sequence"/>
</dbReference>
<keyword evidence="2" id="KW-1185">Reference proteome</keyword>
<accession>A0ABP6DF50</accession>
<sequence>MPRRTGRRYKTYVSVEMIDGVWIEDLDADALEAIISTPAERVDAMRKMHARLATSRGAGA</sequence>
<reference evidence="2" key="1">
    <citation type="journal article" date="2019" name="Int. J. Syst. Evol. Microbiol.">
        <title>The Global Catalogue of Microorganisms (GCM) 10K type strain sequencing project: providing services to taxonomists for standard genome sequencing and annotation.</title>
        <authorList>
            <consortium name="The Broad Institute Genomics Platform"/>
            <consortium name="The Broad Institute Genome Sequencing Center for Infectious Disease"/>
            <person name="Wu L."/>
            <person name="Ma J."/>
        </authorList>
    </citation>
    <scope>NUCLEOTIDE SEQUENCE [LARGE SCALE GENOMIC DNA]</scope>
    <source>
        <strain evidence="2">JCM 4524</strain>
    </source>
</reference>
<protein>
    <submittedName>
        <fullName evidence="1">Uncharacterized protein</fullName>
    </submittedName>
</protein>
<organism evidence="1 2">
    <name type="scientific">Streptomyces vastus</name>
    <dbReference type="NCBI Taxonomy" id="285451"/>
    <lineage>
        <taxon>Bacteria</taxon>
        <taxon>Bacillati</taxon>
        <taxon>Actinomycetota</taxon>
        <taxon>Actinomycetes</taxon>
        <taxon>Kitasatosporales</taxon>
        <taxon>Streptomycetaceae</taxon>
        <taxon>Streptomyces</taxon>
    </lineage>
</organism>
<name>A0ABP6DF50_9ACTN</name>
<gene>
    <name evidence="1" type="ORF">GCM10010307_36730</name>
</gene>
<dbReference type="InterPro" id="IPR054202">
    <property type="entry name" value="DUF6907"/>
</dbReference>
<dbReference type="Pfam" id="PF21848">
    <property type="entry name" value="DUF6907"/>
    <property type="match status" value="1"/>
</dbReference>
<dbReference type="EMBL" id="BAAASJ010000035">
    <property type="protein sequence ID" value="GAA2638388.1"/>
    <property type="molecule type" value="Genomic_DNA"/>
</dbReference>